<dbReference type="PANTHER" id="PTHR42792">
    <property type="entry name" value="FLAGELLIN"/>
    <property type="match status" value="1"/>
</dbReference>
<evidence type="ECO:0000256" key="2">
    <source>
        <dbReference type="ARBA" id="ARBA00004613"/>
    </source>
</evidence>
<feature type="domain" description="Flagellin N-terminal" evidence="6">
    <location>
        <begin position="3"/>
        <end position="140"/>
    </location>
</feature>
<keyword evidence="5" id="KW-0975">Bacterial flagellum</keyword>
<evidence type="ECO:0000313" key="7">
    <source>
        <dbReference type="EMBL" id="MBE8594434.1"/>
    </source>
</evidence>
<dbReference type="PANTHER" id="PTHR42792:SF1">
    <property type="entry name" value="FLAGELLAR HOOK-ASSOCIATED PROTEIN 3"/>
    <property type="match status" value="1"/>
</dbReference>
<dbReference type="SUPFAM" id="SSF64518">
    <property type="entry name" value="Phase 1 flagellin"/>
    <property type="match status" value="1"/>
</dbReference>
<dbReference type="InterPro" id="IPR001492">
    <property type="entry name" value="Flagellin"/>
</dbReference>
<keyword evidence="4" id="KW-0964">Secreted</keyword>
<dbReference type="Proteomes" id="UP000613075">
    <property type="component" value="Unassembled WGS sequence"/>
</dbReference>
<evidence type="ECO:0000259" key="6">
    <source>
        <dbReference type="Pfam" id="PF00669"/>
    </source>
</evidence>
<keyword evidence="8" id="KW-1185">Reference proteome</keyword>
<keyword evidence="7" id="KW-0966">Cell projection</keyword>
<accession>A0ABR9SZS8</accession>
<protein>
    <submittedName>
        <fullName evidence="7">Flagellar hook-associated protein 3</fullName>
    </submittedName>
</protein>
<organism evidence="7 8">
    <name type="scientific">Pseudomonas cyclaminis</name>
    <dbReference type="NCBI Taxonomy" id="2781239"/>
    <lineage>
        <taxon>Bacteria</taxon>
        <taxon>Pseudomonadati</taxon>
        <taxon>Pseudomonadota</taxon>
        <taxon>Gammaproteobacteria</taxon>
        <taxon>Pseudomonadales</taxon>
        <taxon>Pseudomonadaceae</taxon>
        <taxon>Pseudomonas</taxon>
    </lineage>
</organism>
<dbReference type="RefSeq" id="WP_150675838.1">
    <property type="nucleotide sequence ID" value="NZ_JADDUM010000274.1"/>
</dbReference>
<proteinExistence type="inferred from homology"/>
<evidence type="ECO:0000313" key="8">
    <source>
        <dbReference type="Proteomes" id="UP000613075"/>
    </source>
</evidence>
<evidence type="ECO:0000256" key="3">
    <source>
        <dbReference type="ARBA" id="ARBA00005709"/>
    </source>
</evidence>
<dbReference type="EMBL" id="JADDUM010000274">
    <property type="protein sequence ID" value="MBE8594434.1"/>
    <property type="molecule type" value="Genomic_DNA"/>
</dbReference>
<comment type="caution">
    <text evidence="7">The sequence shown here is derived from an EMBL/GenBank/DDBJ whole genome shotgun (WGS) entry which is preliminary data.</text>
</comment>
<comment type="similarity">
    <text evidence="3">Belongs to the bacterial flagellin family.</text>
</comment>
<evidence type="ECO:0000256" key="4">
    <source>
        <dbReference type="ARBA" id="ARBA00022525"/>
    </source>
</evidence>
<evidence type="ECO:0000256" key="1">
    <source>
        <dbReference type="ARBA" id="ARBA00004365"/>
    </source>
</evidence>
<dbReference type="InterPro" id="IPR013384">
    <property type="entry name" value="Flagell_FlgL"/>
</dbReference>
<dbReference type="InterPro" id="IPR001029">
    <property type="entry name" value="Flagellin_N"/>
</dbReference>
<keyword evidence="7" id="KW-0282">Flagellum</keyword>
<dbReference type="NCBIfam" id="TIGR02550">
    <property type="entry name" value="flagell_flgL"/>
    <property type="match status" value="1"/>
</dbReference>
<evidence type="ECO:0000256" key="5">
    <source>
        <dbReference type="ARBA" id="ARBA00023143"/>
    </source>
</evidence>
<sequence length="546" mass="57270">MRISTQQYFDTSASKYQNNYSGVVQAQQQASSGVRVQTASDDPVAAQRLLMLQQQKDMLSQYSGNITSIQNKLTNEESILDAINTTIQAGSQLALRAGGVTSDADRKSISVEVGALEDQLLGLLNSKDSAGNYLFSGSKTDTPPYSRNNDGTYSYQGDENELSLQVSETLTVRTGDTGKTILEGAVNTSRTQANYLAPAAAPVAPAISPPLVDDHKVAISSGLVTSGSDYTRQFADGQPYKLTFTSSTQYVITDKDNNDITSQVDGNGTFDSTKEGSASVNLRGVKFDITVDLTDRATGPDADALVKGREFSLSAKPDGFNIARTASNTSSAQLTNASVSSAASYSSTFPNSGVLIKFDDTDPNAYKVYAQPYTAGSKPIVDNGVVTPGTGTPPGPSTITAAGVTFELSGTPNVGDQFSVGNTTQKTQNALDTLGQLRKALEQPADGIPGARVKLQNALNAAVSNLTSSADQVDNVRGSIGARENALTVQASANASISLANTTTMSALANVDMGEAAINLTLQQTMLEASQLAFVKVSQLSLFNKM</sequence>
<dbReference type="Gene3D" id="1.20.1330.10">
    <property type="entry name" value="f41 fragment of flagellin, N-terminal domain"/>
    <property type="match status" value="2"/>
</dbReference>
<dbReference type="NCBIfam" id="NF009361">
    <property type="entry name" value="PRK12717.1"/>
    <property type="match status" value="1"/>
</dbReference>
<reference evidence="7 8" key="1">
    <citation type="submission" date="2020-10" db="EMBL/GenBank/DDBJ databases">
        <title>The draft genomes of Cyclamen pathogen Pseudomonas sp.</title>
        <authorList>
            <person name="Fujikawa T."/>
            <person name="Sawada H."/>
        </authorList>
    </citation>
    <scope>NUCLEOTIDE SEQUENCE [LARGE SCALE GENOMIC DNA]</scope>
    <source>
        <strain evidence="7 8">MAFF 301449</strain>
    </source>
</reference>
<keyword evidence="7" id="KW-0969">Cilium</keyword>
<name>A0ABR9SZS8_9PSED</name>
<gene>
    <name evidence="7" type="ORF">IQK56_28000</name>
</gene>
<dbReference type="Pfam" id="PF00669">
    <property type="entry name" value="Flagellin_N"/>
    <property type="match status" value="1"/>
</dbReference>
<comment type="subcellular location">
    <subcellularLocation>
        <location evidence="1">Bacterial flagellum</location>
    </subcellularLocation>
    <subcellularLocation>
        <location evidence="2">Secreted</location>
    </subcellularLocation>
</comment>